<name>A0ABW7FUF1_9BURK</name>
<feature type="domain" description="Methyltransferase" evidence="3">
    <location>
        <begin position="48"/>
        <end position="139"/>
    </location>
</feature>
<organism evidence="4 5">
    <name type="scientific">Roseateles rivi</name>
    <dbReference type="NCBI Taxonomy" id="3299028"/>
    <lineage>
        <taxon>Bacteria</taxon>
        <taxon>Pseudomonadati</taxon>
        <taxon>Pseudomonadota</taxon>
        <taxon>Betaproteobacteria</taxon>
        <taxon>Burkholderiales</taxon>
        <taxon>Sphaerotilaceae</taxon>
        <taxon>Roseateles</taxon>
    </lineage>
</organism>
<dbReference type="PANTHER" id="PTHR43861:SF1">
    <property type="entry name" value="TRANS-ACONITATE 2-METHYLTRANSFERASE"/>
    <property type="match status" value="1"/>
</dbReference>
<dbReference type="InterPro" id="IPR029063">
    <property type="entry name" value="SAM-dependent_MTases_sf"/>
</dbReference>
<sequence length="217" mass="24591">MTHATQEMHQYYAGRAPYYDAVYLKPERQQDIAWLREHLPQRLAGREVLEVACGTGYWTQHIAPVAQHMVATDANAEPLAFARQRPGVQQVHFTLADAYALGPELGQFDAAFAGLWFSHVPLERQAEFLHGLHQRLKPGARVLMIDNSTVQLQDFPIAETDAAGNTYQHRALRDGSVHRVLKNFPTEAQLRTLLAPMAQGVQFRALDNFWMVEYELA</sequence>
<dbReference type="EMBL" id="JBIGHZ010000002">
    <property type="protein sequence ID" value="MFG6447938.1"/>
    <property type="molecule type" value="Genomic_DNA"/>
</dbReference>
<protein>
    <submittedName>
        <fullName evidence="4">Class I SAM-dependent methyltransferase</fullName>
        <ecNumber evidence="4">2.1.-.-</ecNumber>
    </submittedName>
</protein>
<dbReference type="GO" id="GO:0008168">
    <property type="term" value="F:methyltransferase activity"/>
    <property type="evidence" value="ECO:0007669"/>
    <property type="project" value="UniProtKB-KW"/>
</dbReference>
<dbReference type="PANTHER" id="PTHR43861">
    <property type="entry name" value="TRANS-ACONITATE 2-METHYLTRANSFERASE-RELATED"/>
    <property type="match status" value="1"/>
</dbReference>
<evidence type="ECO:0000313" key="4">
    <source>
        <dbReference type="EMBL" id="MFG6447938.1"/>
    </source>
</evidence>
<evidence type="ECO:0000256" key="1">
    <source>
        <dbReference type="ARBA" id="ARBA00022603"/>
    </source>
</evidence>
<dbReference type="Gene3D" id="3.40.50.150">
    <property type="entry name" value="Vaccinia Virus protein VP39"/>
    <property type="match status" value="1"/>
</dbReference>
<proteinExistence type="predicted"/>
<comment type="caution">
    <text evidence="4">The sequence shown here is derived from an EMBL/GenBank/DDBJ whole genome shotgun (WGS) entry which is preliminary data.</text>
</comment>
<reference evidence="4 5" key="1">
    <citation type="submission" date="2024-08" db="EMBL/GenBank/DDBJ databases">
        <authorList>
            <person name="Lu H."/>
        </authorList>
    </citation>
    <scope>NUCLEOTIDE SEQUENCE [LARGE SCALE GENOMIC DNA]</scope>
    <source>
        <strain evidence="4 5">BYS180W</strain>
    </source>
</reference>
<keyword evidence="5" id="KW-1185">Reference proteome</keyword>
<dbReference type="Proteomes" id="UP001606099">
    <property type="component" value="Unassembled WGS sequence"/>
</dbReference>
<keyword evidence="1 4" id="KW-0489">Methyltransferase</keyword>
<dbReference type="CDD" id="cd02440">
    <property type="entry name" value="AdoMet_MTases"/>
    <property type="match status" value="1"/>
</dbReference>
<evidence type="ECO:0000259" key="3">
    <source>
        <dbReference type="Pfam" id="PF13649"/>
    </source>
</evidence>
<accession>A0ABW7FUF1</accession>
<dbReference type="Pfam" id="PF13649">
    <property type="entry name" value="Methyltransf_25"/>
    <property type="match status" value="1"/>
</dbReference>
<dbReference type="InterPro" id="IPR041698">
    <property type="entry name" value="Methyltransf_25"/>
</dbReference>
<dbReference type="RefSeq" id="WP_394459754.1">
    <property type="nucleotide sequence ID" value="NZ_JBIGHZ010000002.1"/>
</dbReference>
<gene>
    <name evidence="4" type="ORF">ACG0Z6_06715</name>
</gene>
<dbReference type="EC" id="2.1.-.-" evidence="4"/>
<dbReference type="SUPFAM" id="SSF53335">
    <property type="entry name" value="S-adenosyl-L-methionine-dependent methyltransferases"/>
    <property type="match status" value="1"/>
</dbReference>
<keyword evidence="2 4" id="KW-0808">Transferase</keyword>
<evidence type="ECO:0000256" key="2">
    <source>
        <dbReference type="ARBA" id="ARBA00022679"/>
    </source>
</evidence>
<evidence type="ECO:0000313" key="5">
    <source>
        <dbReference type="Proteomes" id="UP001606099"/>
    </source>
</evidence>
<dbReference type="GO" id="GO:0032259">
    <property type="term" value="P:methylation"/>
    <property type="evidence" value="ECO:0007669"/>
    <property type="project" value="UniProtKB-KW"/>
</dbReference>